<dbReference type="EMBL" id="JARKIB010000259">
    <property type="protein sequence ID" value="KAJ7718924.1"/>
    <property type="molecule type" value="Genomic_DNA"/>
</dbReference>
<organism evidence="2 3">
    <name type="scientific">Mycena metata</name>
    <dbReference type="NCBI Taxonomy" id="1033252"/>
    <lineage>
        <taxon>Eukaryota</taxon>
        <taxon>Fungi</taxon>
        <taxon>Dikarya</taxon>
        <taxon>Basidiomycota</taxon>
        <taxon>Agaricomycotina</taxon>
        <taxon>Agaricomycetes</taxon>
        <taxon>Agaricomycetidae</taxon>
        <taxon>Agaricales</taxon>
        <taxon>Marasmiineae</taxon>
        <taxon>Mycenaceae</taxon>
        <taxon>Mycena</taxon>
    </lineage>
</organism>
<dbReference type="Proteomes" id="UP001215598">
    <property type="component" value="Unassembled WGS sequence"/>
</dbReference>
<proteinExistence type="predicted"/>
<sequence length="339" mass="37613">MSNSIATISHAPSPPAFASAPPSPPNHASPPTPALPPRNSDDANLQHHTEFIHLHKHRNIPPHSTHSSSGSLADIGTPTNFPRATHLLTCVLSALLHDKIQYIFKMYNMCFTVGIWDALLKACNDETGRSKLCAVSGPISPKAPEFFDMEGGFPIAIASILEQPLSGDIVWGITNGDRDRKEELGWLIPVLNAELCAEYERTKKTKCQQAIVPTGTRRRKITILALFEIRARPAQLGSLIGITFIHQGMHVYVRWRLGDSVEPSAFDTLTELEHILFKGFVQVQMREEDAKRADWFKGIQDVWIQDHPTTVNTTGVPIPLPFCLIRGRRSFLPICVVAE</sequence>
<feature type="region of interest" description="Disordered" evidence="1">
    <location>
        <begin position="1"/>
        <end position="43"/>
    </location>
</feature>
<gene>
    <name evidence="2" type="ORF">B0H16DRAFT_1739763</name>
</gene>
<protein>
    <submittedName>
        <fullName evidence="2">Uncharacterized protein</fullName>
    </submittedName>
</protein>
<dbReference type="AlphaFoldDB" id="A0AAD7HFZ1"/>
<keyword evidence="3" id="KW-1185">Reference proteome</keyword>
<accession>A0AAD7HFZ1</accession>
<comment type="caution">
    <text evidence="2">The sequence shown here is derived from an EMBL/GenBank/DDBJ whole genome shotgun (WGS) entry which is preliminary data.</text>
</comment>
<evidence type="ECO:0000313" key="3">
    <source>
        <dbReference type="Proteomes" id="UP001215598"/>
    </source>
</evidence>
<name>A0AAD7HFZ1_9AGAR</name>
<reference evidence="2" key="1">
    <citation type="submission" date="2023-03" db="EMBL/GenBank/DDBJ databases">
        <title>Massive genome expansion in bonnet fungi (Mycena s.s.) driven by repeated elements and novel gene families across ecological guilds.</title>
        <authorList>
            <consortium name="Lawrence Berkeley National Laboratory"/>
            <person name="Harder C.B."/>
            <person name="Miyauchi S."/>
            <person name="Viragh M."/>
            <person name="Kuo A."/>
            <person name="Thoen E."/>
            <person name="Andreopoulos B."/>
            <person name="Lu D."/>
            <person name="Skrede I."/>
            <person name="Drula E."/>
            <person name="Henrissat B."/>
            <person name="Morin E."/>
            <person name="Kohler A."/>
            <person name="Barry K."/>
            <person name="LaButti K."/>
            <person name="Morin E."/>
            <person name="Salamov A."/>
            <person name="Lipzen A."/>
            <person name="Mereny Z."/>
            <person name="Hegedus B."/>
            <person name="Baldrian P."/>
            <person name="Stursova M."/>
            <person name="Weitz H."/>
            <person name="Taylor A."/>
            <person name="Grigoriev I.V."/>
            <person name="Nagy L.G."/>
            <person name="Martin F."/>
            <person name="Kauserud H."/>
        </authorList>
    </citation>
    <scope>NUCLEOTIDE SEQUENCE</scope>
    <source>
        <strain evidence="2">CBHHK182m</strain>
    </source>
</reference>
<evidence type="ECO:0000256" key="1">
    <source>
        <dbReference type="SAM" id="MobiDB-lite"/>
    </source>
</evidence>
<feature type="compositionally biased region" description="Pro residues" evidence="1">
    <location>
        <begin position="21"/>
        <end position="36"/>
    </location>
</feature>
<evidence type="ECO:0000313" key="2">
    <source>
        <dbReference type="EMBL" id="KAJ7718924.1"/>
    </source>
</evidence>